<evidence type="ECO:0000256" key="9">
    <source>
        <dbReference type="SAM" id="MobiDB-lite"/>
    </source>
</evidence>
<dbReference type="Proteomes" id="UP000594262">
    <property type="component" value="Unplaced"/>
</dbReference>
<evidence type="ECO:0000256" key="3">
    <source>
        <dbReference type="ARBA" id="ARBA00022737"/>
    </source>
</evidence>
<dbReference type="GO" id="GO:0003723">
    <property type="term" value="F:RNA binding"/>
    <property type="evidence" value="ECO:0007669"/>
    <property type="project" value="UniProtKB-UniRule"/>
</dbReference>
<dbReference type="EnsemblMetazoa" id="CLYHEMT012237.2">
    <property type="protein sequence ID" value="CLYHEMP012237.2"/>
    <property type="gene ID" value="CLYHEMG012237"/>
</dbReference>
<keyword evidence="7" id="KW-0539">Nucleus</keyword>
<comment type="subcellular location">
    <subcellularLocation>
        <location evidence="1">Nucleus</location>
    </subcellularLocation>
</comment>
<keyword evidence="5" id="KW-0804">Transcription</keyword>
<dbReference type="InterPro" id="IPR012677">
    <property type="entry name" value="Nucleotide-bd_a/b_plait_sf"/>
</dbReference>
<keyword evidence="6" id="KW-0508">mRNA splicing</keyword>
<protein>
    <recommendedName>
        <fullName evidence="10">RRM domain-containing protein</fullName>
    </recommendedName>
</protein>
<dbReference type="GO" id="GO:0008380">
    <property type="term" value="P:RNA splicing"/>
    <property type="evidence" value="ECO:0007669"/>
    <property type="project" value="UniProtKB-KW"/>
</dbReference>
<evidence type="ECO:0000256" key="8">
    <source>
        <dbReference type="PROSITE-ProRule" id="PRU00176"/>
    </source>
</evidence>
<evidence type="ECO:0000313" key="12">
    <source>
        <dbReference type="Proteomes" id="UP000594262"/>
    </source>
</evidence>
<evidence type="ECO:0000256" key="2">
    <source>
        <dbReference type="ARBA" id="ARBA00022664"/>
    </source>
</evidence>
<dbReference type="Gene3D" id="3.30.70.330">
    <property type="match status" value="2"/>
</dbReference>
<dbReference type="SUPFAM" id="SSF54928">
    <property type="entry name" value="RNA-binding domain, RBD"/>
    <property type="match status" value="2"/>
</dbReference>
<keyword evidence="8" id="KW-0694">RNA-binding</keyword>
<dbReference type="SMART" id="SM00360">
    <property type="entry name" value="RRM"/>
    <property type="match status" value="2"/>
</dbReference>
<feature type="region of interest" description="Disordered" evidence="9">
    <location>
        <begin position="281"/>
        <end position="322"/>
    </location>
</feature>
<keyword evidence="3" id="KW-0677">Repeat</keyword>
<feature type="domain" description="RRM" evidence="10">
    <location>
        <begin position="135"/>
        <end position="211"/>
    </location>
</feature>
<dbReference type="PANTHER" id="PTHR48033:SF9">
    <property type="entry name" value="TAR DNA-BINDING PROTEIN 43"/>
    <property type="match status" value="1"/>
</dbReference>
<dbReference type="InterPro" id="IPR041105">
    <property type="entry name" value="TDP-43_N"/>
</dbReference>
<dbReference type="GO" id="GO:0005654">
    <property type="term" value="C:nucleoplasm"/>
    <property type="evidence" value="ECO:0007669"/>
    <property type="project" value="TreeGrafter"/>
</dbReference>
<name>A0A7M5VGX3_9CNID</name>
<dbReference type="AlphaFoldDB" id="A0A7M5VGX3"/>
<keyword evidence="4" id="KW-0805">Transcription regulation</keyword>
<dbReference type="InterPro" id="IPR035979">
    <property type="entry name" value="RBD_domain_sf"/>
</dbReference>
<evidence type="ECO:0000259" key="10">
    <source>
        <dbReference type="PROSITE" id="PS50102"/>
    </source>
</evidence>
<dbReference type="InterPro" id="IPR000504">
    <property type="entry name" value="RRM_dom"/>
</dbReference>
<dbReference type="EnsemblMetazoa" id="CLYHEMT012237.1">
    <property type="protein sequence ID" value="CLYHEMP012237.1"/>
    <property type="gene ID" value="CLYHEMG012237"/>
</dbReference>
<sequence length="415" mass="47105">MYDGDGDSTMEPTTENTTTLEKYPCFVKIAEDETLENFIELPTEKCGSMLLSTIQGQYPNAIGLKYKSPSGSWRGVRLSESMLDPPFEGWGEAVYSITLPKSEKDTGKRKMVEESPSREPEAKLVKTGSENEYLSDLIVLGLPYKAREDNVKDYFQQFGELAMHEIKYDPVTKQSRGFAFIRFKTVAAAQKALKTTHTILGRRCEVRLPKKKEEVPLRKLFIGRLPDDTKQEDLDSYFGQFGELTDVYIPTPYRSFGFVTFASSDVARTVLLQSQHTLKGQRINVTNAEPKDEKGGKSSRSGRGNSRSSSRRHHEHSFDFKDMRELMYNSRSGLQYQHGSSRRSPPREVLDQRPSIPYTTHPAATNPYQPNDYRTLQAGGYGAPPDMRPAYPPTGQQQQFDSREMQYGAYWSTSK</sequence>
<feature type="compositionally biased region" description="Polar residues" evidence="9">
    <location>
        <begin position="362"/>
        <end position="374"/>
    </location>
</feature>
<feature type="compositionally biased region" description="Polar residues" evidence="9">
    <location>
        <begin position="334"/>
        <end position="343"/>
    </location>
</feature>
<dbReference type="GO" id="GO:0010468">
    <property type="term" value="P:regulation of gene expression"/>
    <property type="evidence" value="ECO:0007669"/>
    <property type="project" value="TreeGrafter"/>
</dbReference>
<feature type="domain" description="RRM" evidence="10">
    <location>
        <begin position="218"/>
        <end position="290"/>
    </location>
</feature>
<dbReference type="PANTHER" id="PTHR48033">
    <property type="entry name" value="RNA-BINDING (RRM/RBD/RNP MOTIFS) FAMILY PROTEIN"/>
    <property type="match status" value="1"/>
</dbReference>
<evidence type="ECO:0000256" key="5">
    <source>
        <dbReference type="ARBA" id="ARBA00023163"/>
    </source>
</evidence>
<dbReference type="Pfam" id="PF00076">
    <property type="entry name" value="RRM_1"/>
    <property type="match status" value="2"/>
</dbReference>
<feature type="compositionally biased region" description="Low complexity" evidence="9">
    <location>
        <begin position="298"/>
        <end position="308"/>
    </location>
</feature>
<dbReference type="PROSITE" id="PS50102">
    <property type="entry name" value="RRM"/>
    <property type="match status" value="2"/>
</dbReference>
<evidence type="ECO:0000256" key="7">
    <source>
        <dbReference type="ARBA" id="ARBA00023242"/>
    </source>
</evidence>
<dbReference type="Pfam" id="PF18694">
    <property type="entry name" value="TDP-43_N"/>
    <property type="match status" value="1"/>
</dbReference>
<organism evidence="11 12">
    <name type="scientific">Clytia hemisphaerica</name>
    <dbReference type="NCBI Taxonomy" id="252671"/>
    <lineage>
        <taxon>Eukaryota</taxon>
        <taxon>Metazoa</taxon>
        <taxon>Cnidaria</taxon>
        <taxon>Hydrozoa</taxon>
        <taxon>Hydroidolina</taxon>
        <taxon>Leptothecata</taxon>
        <taxon>Obeliida</taxon>
        <taxon>Clytiidae</taxon>
        <taxon>Clytia</taxon>
    </lineage>
</organism>
<evidence type="ECO:0000313" key="11">
    <source>
        <dbReference type="EnsemblMetazoa" id="CLYHEMP012237.1"/>
    </source>
</evidence>
<dbReference type="GO" id="GO:0006397">
    <property type="term" value="P:mRNA processing"/>
    <property type="evidence" value="ECO:0007669"/>
    <property type="project" value="UniProtKB-KW"/>
</dbReference>
<reference evidence="11" key="1">
    <citation type="submission" date="2021-01" db="UniProtKB">
        <authorList>
            <consortium name="EnsemblMetazoa"/>
        </authorList>
    </citation>
    <scope>IDENTIFICATION</scope>
</reference>
<evidence type="ECO:0000256" key="1">
    <source>
        <dbReference type="ARBA" id="ARBA00004123"/>
    </source>
</evidence>
<keyword evidence="2" id="KW-0507">mRNA processing</keyword>
<dbReference type="OrthoDB" id="2020831at2759"/>
<dbReference type="GO" id="GO:0000785">
    <property type="term" value="C:chromatin"/>
    <property type="evidence" value="ECO:0007669"/>
    <property type="project" value="TreeGrafter"/>
</dbReference>
<accession>A0A7M5VGX3</accession>
<dbReference type="GeneID" id="136818132"/>
<proteinExistence type="predicted"/>
<keyword evidence="12" id="KW-1185">Reference proteome</keyword>
<feature type="region of interest" description="Disordered" evidence="9">
    <location>
        <begin position="334"/>
        <end position="403"/>
    </location>
</feature>
<dbReference type="CDD" id="cd19609">
    <property type="entry name" value="NTD_TDP-43"/>
    <property type="match status" value="1"/>
</dbReference>
<evidence type="ECO:0000256" key="4">
    <source>
        <dbReference type="ARBA" id="ARBA00023015"/>
    </source>
</evidence>
<dbReference type="RefSeq" id="XP_066930592.1">
    <property type="nucleotide sequence ID" value="XM_067074491.1"/>
</dbReference>
<evidence type="ECO:0000256" key="6">
    <source>
        <dbReference type="ARBA" id="ARBA00023187"/>
    </source>
</evidence>